<geneLocation type="plasmid" evidence="3 4">
    <name>pXAC64</name>
</geneLocation>
<dbReference type="Proteomes" id="UP000000576">
    <property type="component" value="Plasmid pXAC33"/>
</dbReference>
<dbReference type="KEGG" id="xac:XACb0023"/>
<feature type="compositionally biased region" description="Low complexity" evidence="1">
    <location>
        <begin position="78"/>
        <end position="87"/>
    </location>
</feature>
<dbReference type="AlphaFoldDB" id="A0AAI8EUG3"/>
<feature type="region of interest" description="Disordered" evidence="1">
    <location>
        <begin position="78"/>
        <end position="111"/>
    </location>
</feature>
<reference evidence="3 4" key="2">
    <citation type="journal article" date="2002" name="Nature">
        <title>Comparison of the genomes of two Xanthomonas pathogens with differing host specificities.</title>
        <authorList>
            <person name="da Silva A.C."/>
            <person name="Ferro J.A."/>
            <person name="Reinach F.C."/>
            <person name="Farah C.S."/>
            <person name="Furlan L.R."/>
            <person name="Quaggio R.B."/>
            <person name="Monteiro-Vitorello C.B."/>
            <person name="Van Sluys M.A."/>
            <person name="Almeida N.F."/>
            <person name="Alves L.M."/>
            <person name="do Amaral A.M."/>
            <person name="Bertolini M.C."/>
            <person name="Camargo L.E."/>
            <person name="Camarotte G."/>
            <person name="Cannavan F."/>
            <person name="Cardozo J."/>
            <person name="Chambergo F."/>
            <person name="Ciapina L.P."/>
            <person name="Cicarelli R.M."/>
            <person name="Coutinho L.L."/>
            <person name="Cursino-Santos J.R."/>
            <person name="El-Dorry H."/>
            <person name="Faria J.B."/>
            <person name="Ferreira A.J."/>
            <person name="Ferreira R.C."/>
            <person name="Ferro M.I."/>
            <person name="Formighieri E.F."/>
            <person name="Franco M.C."/>
            <person name="Greggio C.C."/>
            <person name="Gruber A."/>
            <person name="Katsuyama A.M."/>
            <person name="Kishi L.T."/>
            <person name="Leite R.P."/>
            <person name="Lemos E.G."/>
            <person name="Lemos M.V."/>
            <person name="Locali E.C."/>
            <person name="Machado M.A."/>
            <person name="Madeira A.M."/>
            <person name="Martinez-Rossi N.M."/>
            <person name="Martins E.C."/>
            <person name="Meidanis J."/>
            <person name="Menck C.F."/>
            <person name="Miyaki C.Y."/>
            <person name="Moon D.H."/>
            <person name="Moreira L.M."/>
            <person name="Novo M.T."/>
            <person name="Okura V.K."/>
            <person name="Oliveira M.C."/>
            <person name="Oliveira V.R."/>
            <person name="Pereira H.A."/>
            <person name="Rossi A."/>
            <person name="Sena J.A."/>
            <person name="Silva C."/>
            <person name="de Souza R.F."/>
            <person name="Spinola L.A."/>
            <person name="Takita M.A."/>
            <person name="Tamura R.E."/>
            <person name="Teixeira E.C."/>
            <person name="Tezza R.I."/>
            <person name="Trindade dos Santos M."/>
            <person name="Truffi D."/>
            <person name="Tsai S.M."/>
            <person name="White F.F."/>
            <person name="Setubal J.C."/>
            <person name="Kitajima J.P."/>
        </authorList>
    </citation>
    <scope>NUCLEOTIDE SEQUENCE [LARGE SCALE GENOMIC DNA]</scope>
    <source>
        <strain evidence="3 4">306</strain>
    </source>
</reference>
<dbReference type="KEGG" id="xac:XACa0014"/>
<organism evidence="3 4">
    <name type="scientific">Xanthomonas axonopodis pv. citri (strain 306)</name>
    <dbReference type="NCBI Taxonomy" id="190486"/>
    <lineage>
        <taxon>Bacteria</taxon>
        <taxon>Pseudomonadati</taxon>
        <taxon>Pseudomonadota</taxon>
        <taxon>Gammaproteobacteria</taxon>
        <taxon>Lysobacterales</taxon>
        <taxon>Lysobacteraceae</taxon>
        <taxon>Xanthomonas</taxon>
    </lineage>
</organism>
<evidence type="ECO:0000313" key="3">
    <source>
        <dbReference type="EMBL" id="AAM39269.1"/>
    </source>
</evidence>
<feature type="compositionally biased region" description="Basic residues" evidence="1">
    <location>
        <begin position="102"/>
        <end position="111"/>
    </location>
</feature>
<keyword evidence="3" id="KW-0614">Plasmid</keyword>
<evidence type="ECO:0000256" key="1">
    <source>
        <dbReference type="SAM" id="MobiDB-lite"/>
    </source>
</evidence>
<evidence type="ECO:0008006" key="5">
    <source>
        <dbReference type="Google" id="ProtNLM"/>
    </source>
</evidence>
<sequence length="111" mass="12028">MKVAVINFSGNPGKTTLVDHLLAPRMNAPKFEIETINAGSSADSDAQRLKGKNYGGLQEDLMTLDSAIVDVWVHPTSKSSSSRWASSMAPMRNSTTSLCRLSVRKSSKSTR</sequence>
<evidence type="ECO:0000313" key="2">
    <source>
        <dbReference type="EMBL" id="AAM39218.1"/>
    </source>
</evidence>
<accession>A0AAI8EUG3</accession>
<dbReference type="EMBL" id="AE008925">
    <property type="protein sequence ID" value="AAM39269.1"/>
    <property type="molecule type" value="Genomic_DNA"/>
</dbReference>
<proteinExistence type="predicted"/>
<dbReference type="EMBL" id="AE008924">
    <property type="protein sequence ID" value="AAM39218.1"/>
    <property type="molecule type" value="Genomic_DNA"/>
</dbReference>
<protein>
    <recommendedName>
        <fullName evidence="5">Plasmid stabilization protein</fullName>
    </recommendedName>
</protein>
<evidence type="ECO:0000313" key="4">
    <source>
        <dbReference type="Proteomes" id="UP000000576"/>
    </source>
</evidence>
<name>A0AAI8EUG3_XANAC</name>
<reference evidence="3" key="1">
    <citation type="submission" date="2001-11" db="EMBL/GenBank/DDBJ databases">
        <authorList>
            <person name="da Silva A.C.R."/>
            <person name="Ferro J.A."/>
            <person name="Reinach F.C."/>
            <person name="Farah C.S."/>
            <person name="Furlan L.R."/>
            <person name="Quaggio R.B."/>
            <person name="Monteiro-Vitorello C.B."/>
            <person name="Van Sluys M.A."/>
            <person name="Almeida N.F.Jr."/>
            <person name="Alves L.M.C."/>
            <person name="do Amaral A.M."/>
            <person name="Bertolini M.C."/>
            <person name="Camargo L.E.A."/>
            <person name="Camarotte G."/>
            <person name="Cannavan F."/>
            <person name="Cardozo J."/>
            <person name="Chambergo F."/>
            <person name="Ciapina L.P."/>
            <person name="Cicarelli R.M.B."/>
            <person name="Coutinho L.L."/>
            <person name="Cursino-Santos J.R."/>
            <person name="El-Dorry H."/>
            <person name="Faria J.B."/>
            <person name="Ferreira A.J.S."/>
            <person name="Ferreira R.C.C."/>
            <person name="Ferro M.I.T."/>
            <person name="Formighieri E.F."/>
            <person name="Franco M.C."/>
            <person name="Greggio C.C."/>
            <person name="Gruber A."/>
            <person name="Katsuyama A.M."/>
            <person name="Kishi L.T."/>
            <person name="Leite R.P.Jr."/>
            <person name="Lemos E.G.M."/>
            <person name="Lemos M.V.F."/>
            <person name="Locali E.C."/>
            <person name="Machado M.A."/>
            <person name="Madeira A.M.B.N."/>
            <person name="Martinez-Rossi N.M."/>
            <person name="Martins E.C."/>
            <person name="Meidanis J."/>
            <person name="Menck C.F.M."/>
            <person name="Miyaki C.Y."/>
            <person name="Moon D.H."/>
            <person name="Moreira L.M."/>
            <person name="Novo M.T.M."/>
            <person name="Okura V.K."/>
            <person name="Oliveira M.C."/>
            <person name="Oliveira V.R."/>
            <person name="Pereira H.A.Jr."/>
            <person name="Rossi A."/>
            <person name="Sena J.A.D."/>
            <person name="Silva C."/>
            <person name="de Souza R.F."/>
            <person name="Spinola L.A.F."/>
            <person name="Takita M.A."/>
            <person name="Tamura R.E."/>
            <person name="Teixeira E.C."/>
            <person name="Tezza R.I.D."/>
            <person name="Trindade dos Santos M."/>
            <person name="Truffi D."/>
            <person name="Tsai S.M."/>
            <person name="White F.F."/>
            <person name="Setubal J.C."/>
            <person name="Kitajima J.P."/>
        </authorList>
    </citation>
    <scope>NUCLEOTIDE SEQUENCE</scope>
    <source>
        <strain evidence="3">306</strain>
        <plasmid evidence="2">pXAC33</plasmid>
        <plasmid evidence="3">pXAC64</plasmid>
    </source>
</reference>
<gene>
    <name evidence="2" type="ordered locus">XACa0014</name>
    <name evidence="3" type="ordered locus">XACb0023</name>
</gene>
<reference evidence="3" key="3">
    <citation type="journal article" date="2005" name="J. Bacteriol.">
        <title>Identification of new protein-protein interactions involving the products of the chromosome- and plasmid-encoded type IV secretion loci of the phytopathogen Xanthomonas axonopodis pv. citri.</title>
        <authorList>
            <person name="Alegria M.C."/>
            <person name="Souza D.P."/>
            <person name="Andrade M.O."/>
            <person name="Docena C."/>
            <person name="Khater L."/>
            <person name="Ramos C.H."/>
            <person name="da Silva A.C."/>
            <person name="Farah C.S."/>
        </authorList>
    </citation>
    <scope>NUCLEOTIDE SEQUENCE</scope>
    <source>
        <strain evidence="3">306</strain>
    </source>
</reference>
<geneLocation type="plasmid" evidence="2 4">
    <name>pXAC33</name>
</geneLocation>
<dbReference type="Proteomes" id="UP000000576">
    <property type="component" value="Plasmid pXAC64"/>
</dbReference>